<gene>
    <name evidence="1" type="ORF">PPNO1_LOCUS5748</name>
</gene>
<proteinExistence type="predicted"/>
<name>A0A9P1H5S8_9PEZI</name>
<protein>
    <recommendedName>
        <fullName evidence="3">Cytoskeleton organization protein</fullName>
    </recommendedName>
</protein>
<keyword evidence="2" id="KW-1185">Reference proteome</keyword>
<dbReference type="Pfam" id="PF09797">
    <property type="entry name" value="NatB_MDM20"/>
    <property type="match status" value="1"/>
</dbReference>
<dbReference type="InterPro" id="IPR019183">
    <property type="entry name" value="NAA25_NatB_aux_su"/>
</dbReference>
<sequence length="869" mass="95642">MASQQPQLKSADKRARTSKDQYYEIVKIAAEAQLGAPVDKSSVVCYVQKLLKEGTAVKDVEGLELLEWACYDIMPESFFREAIGPLRVRLAKIAPKDKVTAIDCLESCLLHWDLSSAQQVAALLDRTFPSERRFLFWNIATTYLFSLSDQCPADKQRLYRELSIKQIQKAAQVAEQAIEAKAKDKPPRGLQSEEELLLFFDMLASRGDVAQVKEALKGPLLDPIKELRLGRKDLLFRALRFLRDAKEWTLVYELARDALYPESDSDGRESQISLLACDWRIWQDLTEAATHVMLSDIDFIDKQHGSPACFDDVKRFVERLSAPELKYLAYERLPEVVAEAEGYRSVAIQVIMLKIRYLATTTPQGDILRKDLADEAVDVAGVANDALRLYLSLEDGESTSTDKESERARQDFLPELAVLSAVCLVNHAGVGTTTSPRDKGAPRPVDRRSLLLAAAVLEHQLQRRPSTAAYYSYCLDVKRTIVDALGPVFFDRLSAVAPELASGPLLSASVQSHYRTSLKLRMPRRLADAFDCESYSSILQIPEYTERLRTSCTMVMGYVEELRAQRVTGTRRGDILGSALLDHITDETKLQVNIDYGSFPNLGSSLHTPLNAALTLGPDLSNNRSHLSLLAEQYFSLLTYKAPAAYKPANPAAASAAEHTLPLIRAVLAHTRRRALGALLPVIQGIPALATSATETLELLLDLAAANQTGNADADADTTTPVDKVAGTLSSLVAVSYARDGAAAARAAAAYVQAHHDRQTARDRSGESSLRKEVLAEIKKLDGAAKEALKEAQGWIVAARGEIAKSGFSQQLAQVLLEADDGGALGQKLEEAVAKVIRREGDGEVNILAKKIADGWRANLDGWMQVKWE</sequence>
<dbReference type="Proteomes" id="UP000838763">
    <property type="component" value="Unassembled WGS sequence"/>
</dbReference>
<dbReference type="OrthoDB" id="1874341at2759"/>
<dbReference type="AlphaFoldDB" id="A0A9P1H5S8"/>
<evidence type="ECO:0000313" key="2">
    <source>
        <dbReference type="Proteomes" id="UP000838763"/>
    </source>
</evidence>
<comment type="caution">
    <text evidence="1">The sequence shown here is derived from an EMBL/GenBank/DDBJ whole genome shotgun (WGS) entry which is preliminary data.</text>
</comment>
<dbReference type="EMBL" id="CALLCH030000015">
    <property type="protein sequence ID" value="CAI4216083.1"/>
    <property type="molecule type" value="Genomic_DNA"/>
</dbReference>
<accession>A0A9P1H5S8</accession>
<reference evidence="1" key="1">
    <citation type="submission" date="2022-11" db="EMBL/GenBank/DDBJ databases">
        <authorList>
            <person name="Scott C."/>
            <person name="Bruce N."/>
        </authorList>
    </citation>
    <scope>NUCLEOTIDE SEQUENCE</scope>
</reference>
<organism evidence="1 2">
    <name type="scientific">Parascedosporium putredinis</name>
    <dbReference type="NCBI Taxonomy" id="1442378"/>
    <lineage>
        <taxon>Eukaryota</taxon>
        <taxon>Fungi</taxon>
        <taxon>Dikarya</taxon>
        <taxon>Ascomycota</taxon>
        <taxon>Pezizomycotina</taxon>
        <taxon>Sordariomycetes</taxon>
        <taxon>Hypocreomycetidae</taxon>
        <taxon>Microascales</taxon>
        <taxon>Microascaceae</taxon>
        <taxon>Parascedosporium</taxon>
    </lineage>
</organism>
<evidence type="ECO:0008006" key="3">
    <source>
        <dbReference type="Google" id="ProtNLM"/>
    </source>
</evidence>
<evidence type="ECO:0000313" key="1">
    <source>
        <dbReference type="EMBL" id="CAI4216083.1"/>
    </source>
</evidence>